<accession>A0A5E5ARX8</accession>
<gene>
    <name evidence="1" type="ORF">PAN31117_05244</name>
</gene>
<organism evidence="1 2">
    <name type="scientific">Pandoraea anapnoica</name>
    <dbReference type="NCBI Taxonomy" id="2508301"/>
    <lineage>
        <taxon>Bacteria</taxon>
        <taxon>Pseudomonadati</taxon>
        <taxon>Pseudomonadota</taxon>
        <taxon>Betaproteobacteria</taxon>
        <taxon>Burkholderiales</taxon>
        <taxon>Burkholderiaceae</taxon>
        <taxon>Pandoraea</taxon>
    </lineage>
</organism>
<evidence type="ECO:0000313" key="2">
    <source>
        <dbReference type="Proteomes" id="UP000383122"/>
    </source>
</evidence>
<protein>
    <submittedName>
        <fullName evidence="1">Uncharacterized protein</fullName>
    </submittedName>
</protein>
<reference evidence="1 2" key="1">
    <citation type="submission" date="2019-08" db="EMBL/GenBank/DDBJ databases">
        <authorList>
            <person name="Peeters C."/>
        </authorList>
    </citation>
    <scope>NUCLEOTIDE SEQUENCE [LARGE SCALE GENOMIC DNA]</scope>
    <source>
        <strain evidence="1 2">LMG 31117</strain>
    </source>
</reference>
<dbReference type="EMBL" id="CABPSP010000022">
    <property type="protein sequence ID" value="VVE75767.1"/>
    <property type="molecule type" value="Genomic_DNA"/>
</dbReference>
<dbReference type="Proteomes" id="UP000383122">
    <property type="component" value="Unassembled WGS sequence"/>
</dbReference>
<keyword evidence="2" id="KW-1185">Reference proteome</keyword>
<sequence length="64" mass="7329">MRLYIQETIISQFAGWSSSMMPLVTLQMRCAKKGIKAAQFEEAIDELVKAGRLEKPAFNRIRLL</sequence>
<proteinExistence type="predicted"/>
<name>A0A5E5ARX8_9BURK</name>
<evidence type="ECO:0000313" key="1">
    <source>
        <dbReference type="EMBL" id="VVE75767.1"/>
    </source>
</evidence>
<dbReference type="AlphaFoldDB" id="A0A5E5ARX8"/>